<dbReference type="RefSeq" id="WP_226101495.1">
    <property type="nucleotide sequence ID" value="NZ_CP162411.1"/>
</dbReference>
<proteinExistence type="predicted"/>
<evidence type="ECO:0000313" key="2">
    <source>
        <dbReference type="EMBL" id="XDL12816.1"/>
    </source>
</evidence>
<accession>A0AB39IBY2</accession>
<protein>
    <submittedName>
        <fullName evidence="2">Nitrous oxide-stimulated promoter family protein</fullName>
    </submittedName>
</protein>
<reference evidence="2" key="1">
    <citation type="submission" date="2024-07" db="EMBL/GenBank/DDBJ databases">
        <authorList>
            <person name="Pedron J."/>
        </authorList>
    </citation>
    <scope>NUCLEOTIDE SEQUENCE</scope>
    <source>
        <strain evidence="2">A642-S2-A17</strain>
    </source>
</reference>
<dbReference type="Pfam" id="PF11756">
    <property type="entry name" value="YgbA_NO"/>
    <property type="match status" value="1"/>
</dbReference>
<evidence type="ECO:0000256" key="1">
    <source>
        <dbReference type="SAM" id="MobiDB-lite"/>
    </source>
</evidence>
<feature type="region of interest" description="Disordered" evidence="1">
    <location>
        <begin position="127"/>
        <end position="152"/>
    </location>
</feature>
<dbReference type="EMBL" id="CP162411">
    <property type="protein sequence ID" value="XDL12816.1"/>
    <property type="molecule type" value="Genomic_DNA"/>
</dbReference>
<gene>
    <name evidence="2" type="ORF">LF923_0011280</name>
</gene>
<sequence length="152" mass="17584">MSSSSGKRIQREIRTIQAMITLYERAFPAPADDADYYVRLQDYALNRLEKCYYGENKPACKQCPIHCYQPAKREEIKVVMRWAGPRMLLHHPILAIRHLLDDRKPVPAAPQRPRTVVRQKPVVRQKAVQNEIVKRPESTTTFSDDSVKGKGR</sequence>
<dbReference type="NCBIfam" id="NF007716">
    <property type="entry name" value="PRK10410.1-4"/>
    <property type="match status" value="1"/>
</dbReference>
<dbReference type="NCBIfam" id="NF007714">
    <property type="entry name" value="PRK10410.1-2"/>
    <property type="match status" value="1"/>
</dbReference>
<organism evidence="2">
    <name type="scientific">Dickeya oryzae</name>
    <dbReference type="NCBI Taxonomy" id="1240404"/>
    <lineage>
        <taxon>Bacteria</taxon>
        <taxon>Pseudomonadati</taxon>
        <taxon>Pseudomonadota</taxon>
        <taxon>Gammaproteobacteria</taxon>
        <taxon>Enterobacterales</taxon>
        <taxon>Pectobacteriaceae</taxon>
        <taxon>Dickeya</taxon>
    </lineage>
</organism>
<name>A0AB39IBY2_9GAMM</name>
<dbReference type="InterPro" id="IPR020483">
    <property type="entry name" value="Uncharacterised_YgbA"/>
</dbReference>
<dbReference type="AlphaFoldDB" id="A0AB39IBY2"/>